<dbReference type="Gene3D" id="3.40.710.10">
    <property type="entry name" value="DD-peptidase/beta-lactamase superfamily"/>
    <property type="match status" value="1"/>
</dbReference>
<sequence length="385" mass="42807">MKKWVWIVIIVVALIIAIAGWIIGTLVWAGKPNADYVWEFVKKHPEQASVTLVSNGVIVAQTEPDRPMPLASTVKIIVAIEYAKQAAAGTVKPDEPVLLQKLESYYLPDLDGGAHPSWLSDMESKQRVRDGAVTLEEVAKGMIMFSSNANTEYLMEKLGLANINRNIGELGMKSHEPLYPFVSSLLIPYELMQTYPGLERKDALAKAITELKDMPIDVFRVKAAGIHEKLRQDNDGAYKRQANIKDWYNEKLDRMNSDKLIAASTADYASLQAKMNGKTYFAPAVQKNLDILMEGLMENPANRSMFEHAGRKGGSTAFVLTDAMYATDKEGKRTELAIFFNNLDEIQAMKLSASLNAFEVELLKNADFRSKAAAGMDSTQRPLNK</sequence>
<dbReference type="RefSeq" id="WP_262688050.1">
    <property type="nucleotide sequence ID" value="NZ_JAOQIO010000115.1"/>
</dbReference>
<dbReference type="InterPro" id="IPR045155">
    <property type="entry name" value="Beta-lactam_cat"/>
</dbReference>
<keyword evidence="1" id="KW-0812">Transmembrane</keyword>
<dbReference type="Pfam" id="PF13354">
    <property type="entry name" value="Beta-lactamase2"/>
    <property type="match status" value="1"/>
</dbReference>
<keyword evidence="4" id="KW-1185">Reference proteome</keyword>
<dbReference type="PANTHER" id="PTHR35333:SF3">
    <property type="entry name" value="BETA-LACTAMASE-TYPE TRANSPEPTIDASE FOLD CONTAINING PROTEIN"/>
    <property type="match status" value="1"/>
</dbReference>
<feature type="transmembrane region" description="Helical" evidence="1">
    <location>
        <begin position="6"/>
        <end position="29"/>
    </location>
</feature>
<dbReference type="SUPFAM" id="SSF56601">
    <property type="entry name" value="beta-lactamase/transpeptidase-like"/>
    <property type="match status" value="1"/>
</dbReference>
<dbReference type="PANTHER" id="PTHR35333">
    <property type="entry name" value="BETA-LACTAMASE"/>
    <property type="match status" value="1"/>
</dbReference>
<dbReference type="InterPro" id="IPR000871">
    <property type="entry name" value="Beta-lactam_class-A"/>
</dbReference>
<organism evidence="3 4">
    <name type="scientific">Paenibacillus baimaensis</name>
    <dbReference type="NCBI Taxonomy" id="2982185"/>
    <lineage>
        <taxon>Bacteria</taxon>
        <taxon>Bacillati</taxon>
        <taxon>Bacillota</taxon>
        <taxon>Bacilli</taxon>
        <taxon>Bacillales</taxon>
        <taxon>Paenibacillaceae</taxon>
        <taxon>Paenibacillus</taxon>
    </lineage>
</organism>
<feature type="domain" description="Beta-lactamase class A catalytic" evidence="2">
    <location>
        <begin position="60"/>
        <end position="174"/>
    </location>
</feature>
<keyword evidence="1" id="KW-1133">Transmembrane helix</keyword>
<evidence type="ECO:0000313" key="3">
    <source>
        <dbReference type="EMBL" id="MCU6797240.1"/>
    </source>
</evidence>
<gene>
    <name evidence="3" type="ORF">OB236_34440</name>
</gene>
<keyword evidence="1" id="KW-0472">Membrane</keyword>
<dbReference type="InterPro" id="IPR012338">
    <property type="entry name" value="Beta-lactam/transpept-like"/>
</dbReference>
<dbReference type="Proteomes" id="UP001652445">
    <property type="component" value="Unassembled WGS sequence"/>
</dbReference>
<protein>
    <submittedName>
        <fullName evidence="3">Class A beta-lactamase-related serine hydrolase</fullName>
    </submittedName>
</protein>
<comment type="caution">
    <text evidence="3">The sequence shown here is derived from an EMBL/GenBank/DDBJ whole genome shotgun (WGS) entry which is preliminary data.</text>
</comment>
<proteinExistence type="predicted"/>
<evidence type="ECO:0000313" key="4">
    <source>
        <dbReference type="Proteomes" id="UP001652445"/>
    </source>
</evidence>
<evidence type="ECO:0000259" key="2">
    <source>
        <dbReference type="Pfam" id="PF13354"/>
    </source>
</evidence>
<name>A0ABT2URF3_9BACL</name>
<reference evidence="3 4" key="1">
    <citation type="submission" date="2022-09" db="EMBL/GenBank/DDBJ databases">
        <authorList>
            <person name="Han X.L."/>
            <person name="Wang Q."/>
            <person name="Lu T."/>
        </authorList>
    </citation>
    <scope>NUCLEOTIDE SEQUENCE [LARGE SCALE GENOMIC DNA]</scope>
    <source>
        <strain evidence="3 4">WQ 127069</strain>
    </source>
</reference>
<dbReference type="EMBL" id="JAOQIO010000115">
    <property type="protein sequence ID" value="MCU6797240.1"/>
    <property type="molecule type" value="Genomic_DNA"/>
</dbReference>
<evidence type="ECO:0000256" key="1">
    <source>
        <dbReference type="SAM" id="Phobius"/>
    </source>
</evidence>
<dbReference type="GO" id="GO:0016787">
    <property type="term" value="F:hydrolase activity"/>
    <property type="evidence" value="ECO:0007669"/>
    <property type="project" value="UniProtKB-KW"/>
</dbReference>
<accession>A0ABT2URF3</accession>
<keyword evidence="3" id="KW-0378">Hydrolase</keyword>